<keyword evidence="2" id="KW-1185">Reference proteome</keyword>
<proteinExistence type="predicted"/>
<name>B4GL73_DROPE</name>
<reference evidence="1 2" key="1">
    <citation type="journal article" date="2007" name="Nature">
        <title>Evolution of genes and genomes on the Drosophila phylogeny.</title>
        <authorList>
            <consortium name="Drosophila 12 Genomes Consortium"/>
            <person name="Clark A.G."/>
            <person name="Eisen M.B."/>
            <person name="Smith D.R."/>
            <person name="Bergman C.M."/>
            <person name="Oliver B."/>
            <person name="Markow T.A."/>
            <person name="Kaufman T.C."/>
            <person name="Kellis M."/>
            <person name="Gelbart W."/>
            <person name="Iyer V.N."/>
            <person name="Pollard D.A."/>
            <person name="Sackton T.B."/>
            <person name="Larracuente A.M."/>
            <person name="Singh N.D."/>
            <person name="Abad J.P."/>
            <person name="Abt D.N."/>
            <person name="Adryan B."/>
            <person name="Aguade M."/>
            <person name="Akashi H."/>
            <person name="Anderson W.W."/>
            <person name="Aquadro C.F."/>
            <person name="Ardell D.H."/>
            <person name="Arguello R."/>
            <person name="Artieri C.G."/>
            <person name="Barbash D.A."/>
            <person name="Barker D."/>
            <person name="Barsanti P."/>
            <person name="Batterham P."/>
            <person name="Batzoglou S."/>
            <person name="Begun D."/>
            <person name="Bhutkar A."/>
            <person name="Blanco E."/>
            <person name="Bosak S.A."/>
            <person name="Bradley R.K."/>
            <person name="Brand A.D."/>
            <person name="Brent M.R."/>
            <person name="Brooks A.N."/>
            <person name="Brown R.H."/>
            <person name="Butlin R.K."/>
            <person name="Caggese C."/>
            <person name="Calvi B.R."/>
            <person name="Bernardo de Carvalho A."/>
            <person name="Caspi A."/>
            <person name="Castrezana S."/>
            <person name="Celniker S.E."/>
            <person name="Chang J.L."/>
            <person name="Chapple C."/>
            <person name="Chatterji S."/>
            <person name="Chinwalla A."/>
            <person name="Civetta A."/>
            <person name="Clifton S.W."/>
            <person name="Comeron J.M."/>
            <person name="Costello J.C."/>
            <person name="Coyne J.A."/>
            <person name="Daub J."/>
            <person name="David R.G."/>
            <person name="Delcher A.L."/>
            <person name="Delehaunty K."/>
            <person name="Do C.B."/>
            <person name="Ebling H."/>
            <person name="Edwards K."/>
            <person name="Eickbush T."/>
            <person name="Evans J.D."/>
            <person name="Filipski A."/>
            <person name="Findeiss S."/>
            <person name="Freyhult E."/>
            <person name="Fulton L."/>
            <person name="Fulton R."/>
            <person name="Garcia A.C."/>
            <person name="Gardiner A."/>
            <person name="Garfield D.A."/>
            <person name="Garvin B.E."/>
            <person name="Gibson G."/>
            <person name="Gilbert D."/>
            <person name="Gnerre S."/>
            <person name="Godfrey J."/>
            <person name="Good R."/>
            <person name="Gotea V."/>
            <person name="Gravely B."/>
            <person name="Greenberg A.J."/>
            <person name="Griffiths-Jones S."/>
            <person name="Gross S."/>
            <person name="Guigo R."/>
            <person name="Gustafson E.A."/>
            <person name="Haerty W."/>
            <person name="Hahn M.W."/>
            <person name="Halligan D.L."/>
            <person name="Halpern A.L."/>
            <person name="Halter G.M."/>
            <person name="Han M.V."/>
            <person name="Heger A."/>
            <person name="Hillier L."/>
            <person name="Hinrichs A.S."/>
            <person name="Holmes I."/>
            <person name="Hoskins R.A."/>
            <person name="Hubisz M.J."/>
            <person name="Hultmark D."/>
            <person name="Huntley M.A."/>
            <person name="Jaffe D.B."/>
            <person name="Jagadeeshan S."/>
            <person name="Jeck W.R."/>
            <person name="Johnson J."/>
            <person name="Jones C.D."/>
            <person name="Jordan W.C."/>
            <person name="Karpen G.H."/>
            <person name="Kataoka E."/>
            <person name="Keightley P.D."/>
            <person name="Kheradpour P."/>
            <person name="Kirkness E.F."/>
            <person name="Koerich L.B."/>
            <person name="Kristiansen K."/>
            <person name="Kudrna D."/>
            <person name="Kulathinal R.J."/>
            <person name="Kumar S."/>
            <person name="Kwok R."/>
            <person name="Lander E."/>
            <person name="Langley C.H."/>
            <person name="Lapoint R."/>
            <person name="Lazzaro B.P."/>
            <person name="Lee S.J."/>
            <person name="Levesque L."/>
            <person name="Li R."/>
            <person name="Lin C.F."/>
            <person name="Lin M.F."/>
            <person name="Lindblad-Toh K."/>
            <person name="Llopart A."/>
            <person name="Long M."/>
            <person name="Low L."/>
            <person name="Lozovsky E."/>
            <person name="Lu J."/>
            <person name="Luo M."/>
            <person name="Machado C.A."/>
            <person name="Makalowski W."/>
            <person name="Marzo M."/>
            <person name="Matsuda M."/>
            <person name="Matzkin L."/>
            <person name="McAllister B."/>
            <person name="McBride C.S."/>
            <person name="McKernan B."/>
            <person name="McKernan K."/>
            <person name="Mendez-Lago M."/>
            <person name="Minx P."/>
            <person name="Mollenhauer M.U."/>
            <person name="Montooth K."/>
            <person name="Mount S.M."/>
            <person name="Mu X."/>
            <person name="Myers E."/>
            <person name="Negre B."/>
            <person name="Newfeld S."/>
            <person name="Nielsen R."/>
            <person name="Noor M.A."/>
            <person name="O'Grady P."/>
            <person name="Pachter L."/>
            <person name="Papaceit M."/>
            <person name="Parisi M.J."/>
            <person name="Parisi M."/>
            <person name="Parts L."/>
            <person name="Pedersen J.S."/>
            <person name="Pesole G."/>
            <person name="Phillippy A.M."/>
            <person name="Ponting C.P."/>
            <person name="Pop M."/>
            <person name="Porcelli D."/>
            <person name="Powell J.R."/>
            <person name="Prohaska S."/>
            <person name="Pruitt K."/>
            <person name="Puig M."/>
            <person name="Quesneville H."/>
            <person name="Ram K.R."/>
            <person name="Rand D."/>
            <person name="Rasmussen M.D."/>
            <person name="Reed L.K."/>
            <person name="Reenan R."/>
            <person name="Reily A."/>
            <person name="Remington K.A."/>
            <person name="Rieger T.T."/>
            <person name="Ritchie M.G."/>
            <person name="Robin C."/>
            <person name="Rogers Y.H."/>
            <person name="Rohde C."/>
            <person name="Rozas J."/>
            <person name="Rubenfield M.J."/>
            <person name="Ruiz A."/>
            <person name="Russo S."/>
            <person name="Salzberg S.L."/>
            <person name="Sanchez-Gracia A."/>
            <person name="Saranga D.J."/>
            <person name="Sato H."/>
            <person name="Schaeffer S.W."/>
            <person name="Schatz M.C."/>
            <person name="Schlenke T."/>
            <person name="Schwartz R."/>
            <person name="Segarra C."/>
            <person name="Singh R.S."/>
            <person name="Sirot L."/>
            <person name="Sirota M."/>
            <person name="Sisneros N.B."/>
            <person name="Smith C.D."/>
            <person name="Smith T.F."/>
            <person name="Spieth J."/>
            <person name="Stage D.E."/>
            <person name="Stark A."/>
            <person name="Stephan W."/>
            <person name="Strausberg R.L."/>
            <person name="Strempel S."/>
            <person name="Sturgill D."/>
            <person name="Sutton G."/>
            <person name="Sutton G.G."/>
            <person name="Tao W."/>
            <person name="Teichmann S."/>
            <person name="Tobari Y.N."/>
            <person name="Tomimura Y."/>
            <person name="Tsolas J.M."/>
            <person name="Valente V.L."/>
            <person name="Venter E."/>
            <person name="Venter J.C."/>
            <person name="Vicario S."/>
            <person name="Vieira F.G."/>
            <person name="Vilella A.J."/>
            <person name="Villasante A."/>
            <person name="Walenz B."/>
            <person name="Wang J."/>
            <person name="Wasserman M."/>
            <person name="Watts T."/>
            <person name="Wilson D."/>
            <person name="Wilson R.K."/>
            <person name="Wing R.A."/>
            <person name="Wolfner M.F."/>
            <person name="Wong A."/>
            <person name="Wong G.K."/>
            <person name="Wu C.I."/>
            <person name="Wu G."/>
            <person name="Yamamoto D."/>
            <person name="Yang H.P."/>
            <person name="Yang S.P."/>
            <person name="Yorke J.A."/>
            <person name="Yoshida K."/>
            <person name="Zdobnov E."/>
            <person name="Zhang P."/>
            <person name="Zhang Y."/>
            <person name="Zimin A.V."/>
            <person name="Baldwin J."/>
            <person name="Abdouelleil A."/>
            <person name="Abdulkadir J."/>
            <person name="Abebe A."/>
            <person name="Abera B."/>
            <person name="Abreu J."/>
            <person name="Acer S.C."/>
            <person name="Aftuck L."/>
            <person name="Alexander A."/>
            <person name="An P."/>
            <person name="Anderson E."/>
            <person name="Anderson S."/>
            <person name="Arachi H."/>
            <person name="Azer M."/>
            <person name="Bachantsang P."/>
            <person name="Barry A."/>
            <person name="Bayul T."/>
            <person name="Berlin A."/>
            <person name="Bessette D."/>
            <person name="Bloom T."/>
            <person name="Blye J."/>
            <person name="Boguslavskiy L."/>
            <person name="Bonnet C."/>
            <person name="Boukhgalter B."/>
            <person name="Bourzgui I."/>
            <person name="Brown A."/>
            <person name="Cahill P."/>
            <person name="Channer S."/>
            <person name="Cheshatsang Y."/>
            <person name="Chuda L."/>
            <person name="Citroen M."/>
            <person name="Collymore A."/>
            <person name="Cooke P."/>
            <person name="Costello M."/>
            <person name="D'Aco K."/>
            <person name="Daza R."/>
            <person name="De Haan G."/>
            <person name="DeGray S."/>
            <person name="DeMaso C."/>
            <person name="Dhargay N."/>
            <person name="Dooley K."/>
            <person name="Dooley E."/>
            <person name="Doricent M."/>
            <person name="Dorje P."/>
            <person name="Dorjee K."/>
            <person name="Dupes A."/>
            <person name="Elong R."/>
            <person name="Falk J."/>
            <person name="Farina A."/>
            <person name="Faro S."/>
            <person name="Ferguson D."/>
            <person name="Fisher S."/>
            <person name="Foley C.D."/>
            <person name="Franke A."/>
            <person name="Friedrich D."/>
            <person name="Gadbois L."/>
            <person name="Gearin G."/>
            <person name="Gearin C.R."/>
            <person name="Giannoukos G."/>
            <person name="Goode T."/>
            <person name="Graham J."/>
            <person name="Grandbois E."/>
            <person name="Grewal S."/>
            <person name="Gyaltsen K."/>
            <person name="Hafez N."/>
            <person name="Hagos B."/>
            <person name="Hall J."/>
            <person name="Henson C."/>
            <person name="Hollinger A."/>
            <person name="Honan T."/>
            <person name="Huard M.D."/>
            <person name="Hughes L."/>
            <person name="Hurhula B."/>
            <person name="Husby M.E."/>
            <person name="Kamat A."/>
            <person name="Kanga B."/>
            <person name="Kashin S."/>
            <person name="Khazanovich D."/>
            <person name="Kisner P."/>
            <person name="Lance K."/>
            <person name="Lara M."/>
            <person name="Lee W."/>
            <person name="Lennon N."/>
            <person name="Letendre F."/>
            <person name="LeVine R."/>
            <person name="Lipovsky A."/>
            <person name="Liu X."/>
            <person name="Liu J."/>
            <person name="Liu S."/>
            <person name="Lokyitsang T."/>
            <person name="Lokyitsang Y."/>
            <person name="Lubonja R."/>
            <person name="Lui A."/>
            <person name="MacDonald P."/>
            <person name="Magnisalis V."/>
            <person name="Maru K."/>
            <person name="Matthews C."/>
            <person name="McCusker W."/>
            <person name="McDonough S."/>
            <person name="Mehta T."/>
            <person name="Meldrim J."/>
            <person name="Meneus L."/>
            <person name="Mihai O."/>
            <person name="Mihalev A."/>
            <person name="Mihova T."/>
            <person name="Mittelman R."/>
            <person name="Mlenga V."/>
            <person name="Montmayeur A."/>
            <person name="Mulrain L."/>
            <person name="Navidi A."/>
            <person name="Naylor J."/>
            <person name="Negash T."/>
            <person name="Nguyen T."/>
            <person name="Nguyen N."/>
            <person name="Nicol R."/>
            <person name="Norbu C."/>
            <person name="Norbu N."/>
            <person name="Novod N."/>
            <person name="O'Neill B."/>
            <person name="Osman S."/>
            <person name="Markiewicz E."/>
            <person name="Oyono O.L."/>
            <person name="Patti C."/>
            <person name="Phunkhang P."/>
            <person name="Pierre F."/>
            <person name="Priest M."/>
            <person name="Raghuraman S."/>
            <person name="Rege F."/>
            <person name="Reyes R."/>
            <person name="Rise C."/>
            <person name="Rogov P."/>
            <person name="Ross K."/>
            <person name="Ryan E."/>
            <person name="Settipalli S."/>
            <person name="Shea T."/>
            <person name="Sherpa N."/>
            <person name="Shi L."/>
            <person name="Shih D."/>
            <person name="Sparrow T."/>
            <person name="Spaulding J."/>
            <person name="Stalker J."/>
            <person name="Stange-Thomann N."/>
            <person name="Stavropoulos S."/>
            <person name="Stone C."/>
            <person name="Strader C."/>
            <person name="Tesfaye S."/>
            <person name="Thomson T."/>
            <person name="Thoulutsang Y."/>
            <person name="Thoulutsang D."/>
            <person name="Topham K."/>
            <person name="Topping I."/>
            <person name="Tsamla T."/>
            <person name="Vassiliev H."/>
            <person name="Vo A."/>
            <person name="Wangchuk T."/>
            <person name="Wangdi T."/>
            <person name="Weiand M."/>
            <person name="Wilkinson J."/>
            <person name="Wilson A."/>
            <person name="Yadav S."/>
            <person name="Young G."/>
            <person name="Yu Q."/>
            <person name="Zembek L."/>
            <person name="Zhong D."/>
            <person name="Zimmer A."/>
            <person name="Zwirko Z."/>
            <person name="Jaffe D.B."/>
            <person name="Alvarez P."/>
            <person name="Brockman W."/>
            <person name="Butler J."/>
            <person name="Chin C."/>
            <person name="Gnerre S."/>
            <person name="Grabherr M."/>
            <person name="Kleber M."/>
            <person name="Mauceli E."/>
            <person name="MacCallum I."/>
        </authorList>
    </citation>
    <scope>NUCLEOTIDE SEQUENCE [LARGE SCALE GENOMIC DNA]</scope>
    <source>
        <strain evidence="2">MSH-3 / Tucson 14011-0111.49</strain>
    </source>
</reference>
<dbReference type="AlphaFoldDB" id="B4GL73"/>
<evidence type="ECO:0000313" key="2">
    <source>
        <dbReference type="Proteomes" id="UP000008744"/>
    </source>
</evidence>
<protein>
    <submittedName>
        <fullName evidence="1">GL12514</fullName>
    </submittedName>
</protein>
<dbReference type="EMBL" id="CH479185">
    <property type="protein sequence ID" value="EDW38297.1"/>
    <property type="molecule type" value="Genomic_DNA"/>
</dbReference>
<dbReference type="HOGENOM" id="CLU_2852063_0_0_1"/>
<evidence type="ECO:0000313" key="1">
    <source>
        <dbReference type="EMBL" id="EDW38297.1"/>
    </source>
</evidence>
<dbReference type="Proteomes" id="UP000008744">
    <property type="component" value="Unassembled WGS sequence"/>
</dbReference>
<sequence>MSMWLSLVVEMDVNVDVDVVLPACPKGFSLALSSREKDRTQNTGHGSRQDILVSLVILLKVWTTA</sequence>
<accession>B4GL73</accession>
<gene>
    <name evidence="1" type="primary">Dper\GL12514</name>
    <name evidence="1" type="ORF">Dper_GL12514</name>
</gene>
<organism evidence="2">
    <name type="scientific">Drosophila persimilis</name>
    <name type="common">Fruit fly</name>
    <dbReference type="NCBI Taxonomy" id="7234"/>
    <lineage>
        <taxon>Eukaryota</taxon>
        <taxon>Metazoa</taxon>
        <taxon>Ecdysozoa</taxon>
        <taxon>Arthropoda</taxon>
        <taxon>Hexapoda</taxon>
        <taxon>Insecta</taxon>
        <taxon>Pterygota</taxon>
        <taxon>Neoptera</taxon>
        <taxon>Endopterygota</taxon>
        <taxon>Diptera</taxon>
        <taxon>Brachycera</taxon>
        <taxon>Muscomorpha</taxon>
        <taxon>Ephydroidea</taxon>
        <taxon>Drosophilidae</taxon>
        <taxon>Drosophila</taxon>
        <taxon>Sophophora</taxon>
    </lineage>
</organism>